<reference evidence="1 2" key="1">
    <citation type="submission" date="2020-08" db="EMBL/GenBank/DDBJ databases">
        <authorList>
            <person name="Sun Q."/>
            <person name="Inoue M."/>
        </authorList>
    </citation>
    <scope>NUCLEOTIDE SEQUENCE [LARGE SCALE GENOMIC DNA]</scope>
    <source>
        <strain evidence="1 2">CCM 8938</strain>
    </source>
</reference>
<evidence type="ECO:0000313" key="1">
    <source>
        <dbReference type="EMBL" id="MBC6110281.1"/>
    </source>
</evidence>
<dbReference type="EMBL" id="JACRYL010000005">
    <property type="protein sequence ID" value="MBC6110281.1"/>
    <property type="molecule type" value="Genomic_DNA"/>
</dbReference>
<comment type="caution">
    <text evidence="1">The sequence shown here is derived from an EMBL/GenBank/DDBJ whole genome shotgun (WGS) entry which is preliminary data.</text>
</comment>
<evidence type="ECO:0008006" key="3">
    <source>
        <dbReference type="Google" id="ProtNLM"/>
    </source>
</evidence>
<evidence type="ECO:0000313" key="2">
    <source>
        <dbReference type="Proteomes" id="UP000652755"/>
    </source>
</evidence>
<organism evidence="1 2">
    <name type="scientific">Pedobacter fastidiosus</name>
    <dbReference type="NCBI Taxonomy" id="2765361"/>
    <lineage>
        <taxon>Bacteria</taxon>
        <taxon>Pseudomonadati</taxon>
        <taxon>Bacteroidota</taxon>
        <taxon>Sphingobacteriia</taxon>
        <taxon>Sphingobacteriales</taxon>
        <taxon>Sphingobacteriaceae</taxon>
        <taxon>Pedobacter</taxon>
    </lineage>
</organism>
<dbReference type="Proteomes" id="UP000652755">
    <property type="component" value="Unassembled WGS sequence"/>
</dbReference>
<sequence length="90" mass="10686">MNELTKIAYNCKKATFLIEKKLIGKITLREKMELKMHLAGCTICKTFERQSAVINRMVKELFSNVQKENLKLDEQFKENLQHRLEEELNK</sequence>
<accession>A0ABR7KQG5</accession>
<keyword evidence="2" id="KW-1185">Reference proteome</keyword>
<proteinExistence type="predicted"/>
<name>A0ABR7KQG5_9SPHI</name>
<dbReference type="RefSeq" id="WP_187070751.1">
    <property type="nucleotide sequence ID" value="NZ_JACRYL010000005.1"/>
</dbReference>
<protein>
    <recommendedName>
        <fullName evidence="3">Zinc-finger</fullName>
    </recommendedName>
</protein>
<gene>
    <name evidence="1" type="ORF">H7U22_07580</name>
</gene>